<reference evidence="6" key="1">
    <citation type="submission" date="2024-04" db="EMBL/GenBank/DDBJ databases">
        <authorList>
            <person name="Shaw F."/>
            <person name="Minotto A."/>
        </authorList>
    </citation>
    <scope>NUCLEOTIDE SEQUENCE [LARGE SCALE GENOMIC DNA]</scope>
</reference>
<feature type="compositionally biased region" description="Polar residues" evidence="3">
    <location>
        <begin position="891"/>
        <end position="902"/>
    </location>
</feature>
<keyword evidence="4" id="KW-0732">Signal</keyword>
<feature type="region of interest" description="Disordered" evidence="3">
    <location>
        <begin position="863"/>
        <end position="941"/>
    </location>
</feature>
<feature type="signal peptide" evidence="4">
    <location>
        <begin position="1"/>
        <end position="18"/>
    </location>
</feature>
<name>A0ABP1E334_9APHY</name>
<evidence type="ECO:0000256" key="4">
    <source>
        <dbReference type="SAM" id="SignalP"/>
    </source>
</evidence>
<dbReference type="SUPFAM" id="SSF57997">
    <property type="entry name" value="Tropomyosin"/>
    <property type="match status" value="1"/>
</dbReference>
<feature type="region of interest" description="Disordered" evidence="3">
    <location>
        <begin position="1042"/>
        <end position="1071"/>
    </location>
</feature>
<keyword evidence="1 2" id="KW-0175">Coiled coil</keyword>
<gene>
    <name evidence="5" type="ORF">GFSPODELE1_LOCUS9787</name>
</gene>
<evidence type="ECO:0000313" key="5">
    <source>
        <dbReference type="EMBL" id="CAL1714471.1"/>
    </source>
</evidence>
<keyword evidence="6" id="KW-1185">Reference proteome</keyword>
<dbReference type="PANTHER" id="PTHR32083">
    <property type="entry name" value="CILIA AND FLAGELLA-ASSOCIATED PROTEIN 58-RELATED"/>
    <property type="match status" value="1"/>
</dbReference>
<evidence type="ECO:0000256" key="2">
    <source>
        <dbReference type="SAM" id="Coils"/>
    </source>
</evidence>
<evidence type="ECO:0000313" key="6">
    <source>
        <dbReference type="Proteomes" id="UP001497453"/>
    </source>
</evidence>
<dbReference type="Proteomes" id="UP001497453">
    <property type="component" value="Chromosome 8"/>
</dbReference>
<feature type="coiled-coil region" evidence="2">
    <location>
        <begin position="715"/>
        <end position="784"/>
    </location>
</feature>
<feature type="chain" id="PRO_5047358956" evidence="4">
    <location>
        <begin position="19"/>
        <end position="1071"/>
    </location>
</feature>
<protein>
    <submittedName>
        <fullName evidence="5">Uncharacterized protein</fullName>
    </submittedName>
</protein>
<feature type="compositionally biased region" description="Low complexity" evidence="3">
    <location>
        <begin position="871"/>
        <end position="890"/>
    </location>
</feature>
<feature type="coiled-coil region" evidence="2">
    <location>
        <begin position="108"/>
        <end position="149"/>
    </location>
</feature>
<accession>A0ABP1E334</accession>
<feature type="compositionally biased region" description="Basic and acidic residues" evidence="3">
    <location>
        <begin position="537"/>
        <end position="546"/>
    </location>
</feature>
<proteinExistence type="predicted"/>
<feature type="region of interest" description="Disordered" evidence="3">
    <location>
        <begin position="524"/>
        <end position="546"/>
    </location>
</feature>
<feature type="compositionally biased region" description="Pro residues" evidence="3">
    <location>
        <begin position="1062"/>
        <end position="1071"/>
    </location>
</feature>
<dbReference type="EMBL" id="OZ037951">
    <property type="protein sequence ID" value="CAL1714471.1"/>
    <property type="molecule type" value="Genomic_DNA"/>
</dbReference>
<organism evidence="5 6">
    <name type="scientific">Somion occarium</name>
    <dbReference type="NCBI Taxonomy" id="3059160"/>
    <lineage>
        <taxon>Eukaryota</taxon>
        <taxon>Fungi</taxon>
        <taxon>Dikarya</taxon>
        <taxon>Basidiomycota</taxon>
        <taxon>Agaricomycotina</taxon>
        <taxon>Agaricomycetes</taxon>
        <taxon>Polyporales</taxon>
        <taxon>Cerrenaceae</taxon>
        <taxon>Somion</taxon>
    </lineage>
</organism>
<evidence type="ECO:0000256" key="3">
    <source>
        <dbReference type="SAM" id="MobiDB-lite"/>
    </source>
</evidence>
<sequence>MSEILLVLFLQLSFLTLCVLEESLETSSILKSPILSDVITLSLDVTISLCRISARFLSCFGFCNVSSLTHARLSYLSHLREMGICLDSLVNVTVHSLPADNLSSREERTRLQNQLARAHSKLSQAQSDLSKLRRTYSALETNLAGIRSEHSMLLETVEALRNTGGNVSVVSGVKHTEKLSLCNNLTNRGLQLQNMEYQTATTVGESGHFCDSSKRCNNPFMKSQAPCSSLTAEQDNVQCMHQAQILDYKKKAVSFRQHFVQRDAKHIRVIHQLSFFLLLLWQWSHVLRTRSTHASTTRTADILWKRFADQKLEAGRERMRALVENIELKDQLLKEVEIHQDDALVHRYHRGEYRLALRLCQEASTKFRKYRRYALGRYSQTVTRLLAGLLVLWRFNMVLARELTEAKAMIRALETTAADTSSAEPSSDDPNEYDHIPSAAFSRLPRIEAAAVYVNLCRKYDHVQADYHRFVESCTQASASKVKVGASEELTSSLQELQTAYENLISEHSEALDSLDRLKAEVESRDQSLSDLQKQSKQLEGHRRSLEEDLQTARELLRISHDQRKEVEEQLSAVRERIEQAAQDLCAKDQAYQDKDGELTRTNETISYLQSRVEALDEEMQDLLRNSEMEVTRLQHNFEVADQKFHSCEGDVARLLGQLTDSENAIRVADTQRQQDEGLLRKAQDVAKSNDVQRQRLEAQCLEANYKLREAGNTVDSLTNLLASSKKRIVELEALMESLSKDLDVSRATALHTATRVTELEQQLQDSERIRRTLSQELDEASRAQTAMTMSLADSTIRYSRRSEAAEEALPSSKHEFLTSRLVRLQATVRKLEGMDRWYLDALFRNQDHFQDAQFLTSEGDSFAGQDRVTSSSAGPSSGGLSSTRSSGPPITSTSTKSQSKRLSGGVLCGIPRWKKRTPVTPLPDTPTSKTTTRQRHRRRAITEPASSIREAGVNELHAASSPSVVPLGGVPNVERRRPTAYAAPTPGGIILRRSASSVNIADVLPDDDIDVFRLCLRAPRGVPSQTPVFTGIRKDVRIQPNDSGMGLGVRPSSNKLIMPRGIPPGSQPSV</sequence>
<evidence type="ECO:0000256" key="1">
    <source>
        <dbReference type="ARBA" id="ARBA00023054"/>
    </source>
</evidence>